<dbReference type="AlphaFoldDB" id="A0A1U7CJ06"/>
<dbReference type="STRING" id="1387353.BSF38_00294"/>
<evidence type="ECO:0000256" key="2">
    <source>
        <dbReference type="ARBA" id="ARBA00022723"/>
    </source>
</evidence>
<keyword evidence="12" id="KW-1185">Reference proteome</keyword>
<dbReference type="Pfam" id="PF07637">
    <property type="entry name" value="PSD5"/>
    <property type="match status" value="1"/>
</dbReference>
<evidence type="ECO:0000313" key="11">
    <source>
        <dbReference type="EMBL" id="APW58886.1"/>
    </source>
</evidence>
<evidence type="ECO:0000259" key="6">
    <source>
        <dbReference type="Pfam" id="PF07626"/>
    </source>
</evidence>
<feature type="compositionally biased region" description="Basic and acidic residues" evidence="4">
    <location>
        <begin position="534"/>
        <end position="565"/>
    </location>
</feature>
<name>A0A1U7CJ06_9BACT</name>
<organism evidence="11 12">
    <name type="scientific">Paludisphaera borealis</name>
    <dbReference type="NCBI Taxonomy" id="1387353"/>
    <lineage>
        <taxon>Bacteria</taxon>
        <taxon>Pseudomonadati</taxon>
        <taxon>Planctomycetota</taxon>
        <taxon>Planctomycetia</taxon>
        <taxon>Isosphaerales</taxon>
        <taxon>Isosphaeraceae</taxon>
        <taxon>Paludisphaera</taxon>
    </lineage>
</organism>
<dbReference type="InterPro" id="IPR011478">
    <property type="entry name" value="DUF1585"/>
</dbReference>
<dbReference type="Pfam" id="PF07631">
    <property type="entry name" value="PSD4"/>
    <property type="match status" value="1"/>
</dbReference>
<dbReference type="Pfam" id="PF07624">
    <property type="entry name" value="PSD2"/>
    <property type="match status" value="1"/>
</dbReference>
<dbReference type="GO" id="GO:0046872">
    <property type="term" value="F:metal ion binding"/>
    <property type="evidence" value="ECO:0007669"/>
    <property type="project" value="UniProtKB-KW"/>
</dbReference>
<evidence type="ECO:0000313" key="12">
    <source>
        <dbReference type="Proteomes" id="UP000186309"/>
    </source>
</evidence>
<evidence type="ECO:0000256" key="1">
    <source>
        <dbReference type="ARBA" id="ARBA00022617"/>
    </source>
</evidence>
<dbReference type="InterPro" id="IPR009056">
    <property type="entry name" value="Cyt_c-like_dom"/>
</dbReference>
<dbReference type="InterPro" id="IPR013042">
    <property type="entry name" value="DUF1592"/>
</dbReference>
<accession>A0A1U7CJ06</accession>
<sequence>MSDIPGGKSTRGARRARAARWLAWFAAAGLVGWCGLDGRASAGDDLAPARASDAVEAILEQYCYGCHGLGEKKGGLALDEVADEEAARSAPKVWHAVIKNLRSGIMPPPGKPKPTADEFRRLEEWIKYGAIGIDSKDPDPGRVTVRRLNRVEYRNTIRDLIGVDYDTASEFPPDDSGHGFDNIGDVLTLSPLLLEKYLAAADAIISRTVPTVSKVVAEQVIHGFRRDGDGKGKGEAGPASLSYYEASTASAVGVVEHDGRYQLILDLSANERYVDGQNDYNRCRLVFRADGEELLRREFVRQEGKSFRFEFDRDWKSGPHTLTVEVQPLTPDEKRVRSLSIRIRSATLRGPMDERFWVRPPDYAKFFPRAVPADADGRRLYAREILGPFAERAFRRPVDDATKDRLAALVEAVSSRDGATFEAGVAQAMAAVLTSPRFLFREETVEAGSTDRYPLIDEYALASRLSYFLWSSMPDAELIRLAGAHKLRANLQAQVDRMLADPRSGEFIRNFVGQWLQARDVEAVVINAPAVMSRDQKPDPEAEARRNRFRELNRKPPETLSEAENKELQQARGSLFGSFRRFREFELTGDLRRAMRRETEMYFEHVVRENRPLLDLLDSDYTFVNERLAKAYGIEGVAGDSMRRVTLPKESPRGGVLTQGTVLTVTSNPDRTSPVKRGLYILDNILGSPPAPPPPNLPALEDSGKKAAGRNPSVRELMTLHRSQPSCVACHAQMDPLGLALENFNALGRWRDAERAGPVDASGKLVSGESFVGIRELKKLLVENHRREFYRCLTEKLLTYALGRGLEAYDVEAVDLIVGRIEGGEGRASALIAGIVESVPFQKRRRSTTADSAKLPDPDAGRASHPSE</sequence>
<evidence type="ECO:0008006" key="13">
    <source>
        <dbReference type="Google" id="ProtNLM"/>
    </source>
</evidence>
<feature type="region of interest" description="Disordered" evidence="4">
    <location>
        <begin position="690"/>
        <end position="709"/>
    </location>
</feature>
<dbReference type="KEGG" id="pbor:BSF38_00294"/>
<keyword evidence="1" id="KW-0349">Heme</keyword>
<feature type="region of interest" description="Disordered" evidence="4">
    <location>
        <begin position="843"/>
        <end position="868"/>
    </location>
</feature>
<feature type="region of interest" description="Disordered" evidence="4">
    <location>
        <begin position="532"/>
        <end position="565"/>
    </location>
</feature>
<feature type="domain" description="Cytochrome c" evidence="10">
    <location>
        <begin position="53"/>
        <end position="126"/>
    </location>
</feature>
<evidence type="ECO:0000259" key="10">
    <source>
        <dbReference type="Pfam" id="PF13442"/>
    </source>
</evidence>
<dbReference type="SUPFAM" id="SSF46626">
    <property type="entry name" value="Cytochrome c"/>
    <property type="match status" value="1"/>
</dbReference>
<keyword evidence="3" id="KW-0408">Iron</keyword>
<evidence type="ECO:0000259" key="5">
    <source>
        <dbReference type="Pfam" id="PF07624"/>
    </source>
</evidence>
<feature type="domain" description="DUF1595" evidence="9">
    <location>
        <begin position="381"/>
        <end position="443"/>
    </location>
</feature>
<dbReference type="InterPro" id="IPR013043">
    <property type="entry name" value="DUF1595"/>
</dbReference>
<dbReference type="RefSeq" id="WP_076343141.1">
    <property type="nucleotide sequence ID" value="NZ_CP019082.1"/>
</dbReference>
<dbReference type="Pfam" id="PF07626">
    <property type="entry name" value="PSD3"/>
    <property type="match status" value="1"/>
</dbReference>
<dbReference type="InterPro" id="IPR013039">
    <property type="entry name" value="DUF1588"/>
</dbReference>
<dbReference type="GO" id="GO:0009055">
    <property type="term" value="F:electron transfer activity"/>
    <property type="evidence" value="ECO:0007669"/>
    <property type="project" value="InterPro"/>
</dbReference>
<dbReference type="InterPro" id="IPR036909">
    <property type="entry name" value="Cyt_c-like_dom_sf"/>
</dbReference>
<dbReference type="Pfam" id="PF13442">
    <property type="entry name" value="Cytochrome_CBB3"/>
    <property type="match status" value="1"/>
</dbReference>
<dbReference type="Pfam" id="PF07627">
    <property type="entry name" value="PSCyt3"/>
    <property type="match status" value="1"/>
</dbReference>
<feature type="domain" description="DUF1585" evidence="5">
    <location>
        <begin position="767"/>
        <end position="841"/>
    </location>
</feature>
<evidence type="ECO:0000259" key="8">
    <source>
        <dbReference type="Pfam" id="PF07631"/>
    </source>
</evidence>
<feature type="domain" description="DUF1588" evidence="7">
    <location>
        <begin position="653"/>
        <end position="753"/>
    </location>
</feature>
<proteinExistence type="predicted"/>
<evidence type="ECO:0000256" key="4">
    <source>
        <dbReference type="SAM" id="MobiDB-lite"/>
    </source>
</evidence>
<feature type="domain" description="DUF1592" evidence="8">
    <location>
        <begin position="456"/>
        <end position="634"/>
    </location>
</feature>
<dbReference type="Proteomes" id="UP000186309">
    <property type="component" value="Chromosome"/>
</dbReference>
<evidence type="ECO:0000259" key="7">
    <source>
        <dbReference type="Pfam" id="PF07627"/>
    </source>
</evidence>
<evidence type="ECO:0000256" key="3">
    <source>
        <dbReference type="ARBA" id="ARBA00023004"/>
    </source>
</evidence>
<feature type="domain" description="DUF1587" evidence="6">
    <location>
        <begin position="146"/>
        <end position="208"/>
    </location>
</feature>
<keyword evidence="2" id="KW-0479">Metal-binding</keyword>
<dbReference type="GO" id="GO:0020037">
    <property type="term" value="F:heme binding"/>
    <property type="evidence" value="ECO:0007669"/>
    <property type="project" value="InterPro"/>
</dbReference>
<evidence type="ECO:0000259" key="9">
    <source>
        <dbReference type="Pfam" id="PF07637"/>
    </source>
</evidence>
<protein>
    <recommendedName>
        <fullName evidence="13">Cytochrome c domain-containing protein</fullName>
    </recommendedName>
</protein>
<dbReference type="EMBL" id="CP019082">
    <property type="protein sequence ID" value="APW58886.1"/>
    <property type="molecule type" value="Genomic_DNA"/>
</dbReference>
<gene>
    <name evidence="11" type="ORF">BSF38_00294</name>
</gene>
<dbReference type="InterPro" id="IPR013036">
    <property type="entry name" value="DUF1587"/>
</dbReference>
<feature type="compositionally biased region" description="Basic and acidic residues" evidence="4">
    <location>
        <begin position="854"/>
        <end position="868"/>
    </location>
</feature>
<reference evidence="12" key="1">
    <citation type="submission" date="2016-12" db="EMBL/GenBank/DDBJ databases">
        <title>Comparative genomics of four Isosphaeraceae planctomycetes: a common pool of plasmids and glycoside hydrolase genes.</title>
        <authorList>
            <person name="Ivanova A."/>
        </authorList>
    </citation>
    <scope>NUCLEOTIDE SEQUENCE [LARGE SCALE GENOMIC DNA]</scope>
    <source>
        <strain evidence="12">PX4</strain>
    </source>
</reference>